<dbReference type="InParanoid" id="A0A0D2GGA2"/>
<comment type="caution">
    <text evidence="1">The sequence shown here is derived from an EMBL/GenBank/DDBJ whole genome shotgun (WGS) entry which is preliminary data.</text>
</comment>
<dbReference type="AlphaFoldDB" id="A0A0D2GGA2"/>
<dbReference type="Proteomes" id="UP000032233">
    <property type="component" value="Unassembled WGS sequence"/>
</dbReference>
<keyword evidence="2" id="KW-1185">Reference proteome</keyword>
<protein>
    <submittedName>
        <fullName evidence="1">Uncharacterized protein</fullName>
    </submittedName>
</protein>
<organism evidence="1 2">
    <name type="scientific">Dethiosulfatarculus sandiegensis</name>
    <dbReference type="NCBI Taxonomy" id="1429043"/>
    <lineage>
        <taxon>Bacteria</taxon>
        <taxon>Pseudomonadati</taxon>
        <taxon>Thermodesulfobacteriota</taxon>
        <taxon>Desulfarculia</taxon>
        <taxon>Desulfarculales</taxon>
        <taxon>Desulfarculaceae</taxon>
        <taxon>Dethiosulfatarculus</taxon>
    </lineage>
</organism>
<gene>
    <name evidence="1" type="ORF">X474_12310</name>
</gene>
<dbReference type="EMBL" id="AZAC01000014">
    <property type="protein sequence ID" value="KIX13932.1"/>
    <property type="molecule type" value="Genomic_DNA"/>
</dbReference>
<sequence length="38" mass="4268">MTPETAKARAEQVGCQKMVAVTFYEAFTAIESHKHENL</sequence>
<name>A0A0D2GGA2_9BACT</name>
<proteinExistence type="predicted"/>
<evidence type="ECO:0000313" key="2">
    <source>
        <dbReference type="Proteomes" id="UP000032233"/>
    </source>
</evidence>
<accession>A0A0D2GGA2</accession>
<reference evidence="1 2" key="1">
    <citation type="submission" date="2013-11" db="EMBL/GenBank/DDBJ databases">
        <title>Metagenomic analysis of a methanogenic consortium involved in long chain n-alkane degradation.</title>
        <authorList>
            <person name="Davidova I.A."/>
            <person name="Callaghan A.V."/>
            <person name="Wawrik B."/>
            <person name="Pruitt S."/>
            <person name="Marks C."/>
            <person name="Duncan K.E."/>
            <person name="Suflita J.M."/>
        </authorList>
    </citation>
    <scope>NUCLEOTIDE SEQUENCE [LARGE SCALE GENOMIC DNA]</scope>
    <source>
        <strain evidence="1 2">SPR</strain>
    </source>
</reference>
<evidence type="ECO:0000313" key="1">
    <source>
        <dbReference type="EMBL" id="KIX13932.1"/>
    </source>
</evidence>